<evidence type="ECO:0000259" key="5">
    <source>
        <dbReference type="Pfam" id="PF01055"/>
    </source>
</evidence>
<feature type="domain" description="Glycosyl hydrolase family 31 C-terminal" evidence="7">
    <location>
        <begin position="527"/>
        <end position="615"/>
    </location>
</feature>
<dbReference type="SUPFAM" id="SSF51445">
    <property type="entry name" value="(Trans)glycosidases"/>
    <property type="match status" value="1"/>
</dbReference>
<gene>
    <name evidence="8" type="ORF">FYJ58_13325</name>
</gene>
<dbReference type="PANTHER" id="PTHR22762">
    <property type="entry name" value="ALPHA-GLUCOSIDASE"/>
    <property type="match status" value="1"/>
</dbReference>
<evidence type="ECO:0000256" key="3">
    <source>
        <dbReference type="ARBA" id="ARBA00023295"/>
    </source>
</evidence>
<dbReference type="SUPFAM" id="SSF51011">
    <property type="entry name" value="Glycosyl hydrolase domain"/>
    <property type="match status" value="1"/>
</dbReference>
<feature type="domain" description="Glycoside hydrolase family 31 TIM barrel" evidence="5">
    <location>
        <begin position="159"/>
        <end position="516"/>
    </location>
</feature>
<comment type="similarity">
    <text evidence="1 4">Belongs to the glycosyl hydrolase 31 family.</text>
</comment>
<dbReference type="Gene3D" id="3.20.20.80">
    <property type="entry name" value="Glycosidases"/>
    <property type="match status" value="1"/>
</dbReference>
<evidence type="ECO:0000313" key="9">
    <source>
        <dbReference type="Proteomes" id="UP000482209"/>
    </source>
</evidence>
<dbReference type="PANTHER" id="PTHR22762:SF120">
    <property type="entry name" value="HETEROGLYCAN GLUCOSIDASE 1"/>
    <property type="match status" value="1"/>
</dbReference>
<proteinExistence type="inferred from homology"/>
<evidence type="ECO:0000313" key="8">
    <source>
        <dbReference type="EMBL" id="MSS64837.1"/>
    </source>
</evidence>
<protein>
    <submittedName>
        <fullName evidence="8">Alpha-glucosidase</fullName>
    </submittedName>
</protein>
<feature type="domain" description="Glycoside hydrolase family 31 N-terminal" evidence="6">
    <location>
        <begin position="40"/>
        <end position="117"/>
    </location>
</feature>
<evidence type="ECO:0000256" key="2">
    <source>
        <dbReference type="ARBA" id="ARBA00022801"/>
    </source>
</evidence>
<dbReference type="GO" id="GO:0030246">
    <property type="term" value="F:carbohydrate binding"/>
    <property type="evidence" value="ECO:0007669"/>
    <property type="project" value="InterPro"/>
</dbReference>
<dbReference type="AlphaFoldDB" id="A0A6L5Y1V6"/>
<dbReference type="Pfam" id="PF13802">
    <property type="entry name" value="Gal_mutarotas_2"/>
    <property type="match status" value="1"/>
</dbReference>
<dbReference type="Gene3D" id="2.60.40.1760">
    <property type="entry name" value="glycosyl hydrolase (family 31)"/>
    <property type="match status" value="1"/>
</dbReference>
<keyword evidence="2 4" id="KW-0378">Hydrolase</keyword>
<keyword evidence="3 4" id="KW-0326">Glycosidase</keyword>
<dbReference type="GO" id="GO:0004553">
    <property type="term" value="F:hydrolase activity, hydrolyzing O-glycosyl compounds"/>
    <property type="evidence" value="ECO:0007669"/>
    <property type="project" value="InterPro"/>
</dbReference>
<dbReference type="GO" id="GO:0005975">
    <property type="term" value="P:carbohydrate metabolic process"/>
    <property type="evidence" value="ECO:0007669"/>
    <property type="project" value="InterPro"/>
</dbReference>
<name>A0A6L5Y1V6_9FIRM</name>
<dbReference type="Proteomes" id="UP000482209">
    <property type="component" value="Unassembled WGS sequence"/>
</dbReference>
<evidence type="ECO:0000259" key="7">
    <source>
        <dbReference type="Pfam" id="PF21365"/>
    </source>
</evidence>
<dbReference type="SUPFAM" id="SSF74650">
    <property type="entry name" value="Galactose mutarotase-like"/>
    <property type="match status" value="1"/>
</dbReference>
<evidence type="ECO:0000259" key="6">
    <source>
        <dbReference type="Pfam" id="PF13802"/>
    </source>
</evidence>
<accession>A0A6L5Y1V6</accession>
<reference evidence="8 9" key="1">
    <citation type="submission" date="2019-08" db="EMBL/GenBank/DDBJ databases">
        <title>In-depth cultivation of the pig gut microbiome towards novel bacterial diversity and tailored functional studies.</title>
        <authorList>
            <person name="Wylensek D."/>
            <person name="Hitch T.C.A."/>
            <person name="Clavel T."/>
        </authorList>
    </citation>
    <scope>NUCLEOTIDE SEQUENCE [LARGE SCALE GENOMIC DNA]</scope>
    <source>
        <strain evidence="8 9">WCA-693-APC-MOT-I</strain>
    </source>
</reference>
<dbReference type="InterPro" id="IPR000322">
    <property type="entry name" value="Glyco_hydro_31_TIM"/>
</dbReference>
<dbReference type="EMBL" id="VUMT01000032">
    <property type="protein sequence ID" value="MSS64837.1"/>
    <property type="molecule type" value="Genomic_DNA"/>
</dbReference>
<dbReference type="Gene3D" id="2.60.40.4040">
    <property type="match status" value="1"/>
</dbReference>
<dbReference type="CDD" id="cd14752">
    <property type="entry name" value="GH31_N"/>
    <property type="match status" value="1"/>
</dbReference>
<evidence type="ECO:0000256" key="4">
    <source>
        <dbReference type="RuleBase" id="RU361185"/>
    </source>
</evidence>
<dbReference type="Pfam" id="PF01055">
    <property type="entry name" value="Glyco_hydro_31_2nd"/>
    <property type="match status" value="1"/>
</dbReference>
<dbReference type="InterPro" id="IPR011013">
    <property type="entry name" value="Gal_mutarotase_sf_dom"/>
</dbReference>
<dbReference type="InterPro" id="IPR025887">
    <property type="entry name" value="Glyco_hydro_31_N_dom"/>
</dbReference>
<keyword evidence="9" id="KW-1185">Reference proteome</keyword>
<dbReference type="InterPro" id="IPR030458">
    <property type="entry name" value="Glyco_hydro_31_AS"/>
</dbReference>
<sequence>MIKKYCMKDWKMPVATNAVVMDVECCDWNETLFLDVQKTDETLTFCYHLERKDRIYGLGEQVRGINKRGWLYESYCKDDPNHTEDKHGLYGAHNFFIIKGKEIFGCFIDCGGKVTFDFGYSESDRAIIRTKNPCEWYIITGESVLDIVSQFRLAIGKSYVPPKWAFGYQQSRWGYKTKQDIQNVIKEYRKRGIPIDSVYLDIDYMEGYKDFTVHKERFADFEKFVKDAKKEHVRLVPIIDAGVKIEEDYKVYETGKNQFFCKDREGKDFIGGVWPGLVHFPDVLNHEAAEWFGHFYKDLLDIGIEGFWNDMNEPALFYSEEALKAVYEKAGELNWEQFDLNDFLELQPMINQLGANEEDFKRIYHNVNGRKIRHDKVHNLYGYFLTRATMEAIKKELPEKRTLLFSRASYIGMHRYSGIWTGDNKSWWSHLLLNIKMMPSLSMCGFLYAGADIGGFDGDVTEDLLMRWLEFGIFTPLFRNHCAIGRREQEIYQYPSWEQMKELVRLRYRLLPYLYSEFMKAVLFDKMYMKPLCFLYKDDEEAEEIEDQLLVGESIMIAPVYEQNKSGRYVYVPEDMLMIRFVNAFSYKKEIIEKGHHYISMPEGEVVLFVRKNHLLLLGEGGQCVEEAFQGRIGIVGWIDRRAEYSYYDDNGITSDYGEQNIEVLAISKEEEWRLWVNEKEEGLEKRKYWLDMEDGFHFLESIKRKDWNLYTKDRKNNIVF</sequence>
<dbReference type="RefSeq" id="WP_154520222.1">
    <property type="nucleotide sequence ID" value="NZ_VUMT01000032.1"/>
</dbReference>
<evidence type="ECO:0000256" key="1">
    <source>
        <dbReference type="ARBA" id="ARBA00007806"/>
    </source>
</evidence>
<dbReference type="InterPro" id="IPR048395">
    <property type="entry name" value="Glyco_hydro_31_C"/>
</dbReference>
<dbReference type="InterPro" id="IPR017853">
    <property type="entry name" value="GH"/>
</dbReference>
<comment type="caution">
    <text evidence="8">The sequence shown here is derived from an EMBL/GenBank/DDBJ whole genome shotgun (WGS) entry which is preliminary data.</text>
</comment>
<dbReference type="Pfam" id="PF21365">
    <property type="entry name" value="Glyco_hydro_31_3rd"/>
    <property type="match status" value="1"/>
</dbReference>
<dbReference type="PROSITE" id="PS00129">
    <property type="entry name" value="GLYCOSYL_HYDROL_F31_1"/>
    <property type="match status" value="1"/>
</dbReference>
<dbReference type="CDD" id="cd06604">
    <property type="entry name" value="GH31_glucosidase_II_MalA"/>
    <property type="match status" value="1"/>
</dbReference>
<organism evidence="8 9">
    <name type="scientific">Velocimicrobium porci</name>
    <dbReference type="NCBI Taxonomy" id="2606634"/>
    <lineage>
        <taxon>Bacteria</taxon>
        <taxon>Bacillati</taxon>
        <taxon>Bacillota</taxon>
        <taxon>Clostridia</taxon>
        <taxon>Lachnospirales</taxon>
        <taxon>Lachnospiraceae</taxon>
        <taxon>Velocimicrobium</taxon>
    </lineage>
</organism>